<dbReference type="SUPFAM" id="SSF50891">
    <property type="entry name" value="Cyclophilin-like"/>
    <property type="match status" value="1"/>
</dbReference>
<organism evidence="3 4">
    <name type="scientific">Amygdalobacter indicium</name>
    <dbReference type="NCBI Taxonomy" id="3029272"/>
    <lineage>
        <taxon>Bacteria</taxon>
        <taxon>Bacillati</taxon>
        <taxon>Bacillota</taxon>
        <taxon>Clostridia</taxon>
        <taxon>Eubacteriales</taxon>
        <taxon>Oscillospiraceae</taxon>
        <taxon>Amygdalobacter</taxon>
    </lineage>
</organism>
<dbReference type="PANTHER" id="PTHR38435">
    <property type="match status" value="1"/>
</dbReference>
<dbReference type="InterPro" id="IPR013785">
    <property type="entry name" value="Aldolase_TIM"/>
</dbReference>
<dbReference type="SUPFAM" id="SSF51445">
    <property type="entry name" value="(Trans)glycosidases"/>
    <property type="match status" value="1"/>
</dbReference>
<dbReference type="InterPro" id="IPR008589">
    <property type="entry name" value="MupG"/>
</dbReference>
<feature type="domain" description="6-phospho-N-acetylmuramidase C-terminal" evidence="1">
    <location>
        <begin position="246"/>
        <end position="358"/>
    </location>
</feature>
<dbReference type="Gene3D" id="3.20.20.70">
    <property type="entry name" value="Aldolase class I"/>
    <property type="match status" value="1"/>
</dbReference>
<gene>
    <name evidence="3" type="ORF">PYS61_03170</name>
</gene>
<reference evidence="3 4" key="1">
    <citation type="submission" date="2023-02" db="EMBL/GenBank/DDBJ databases">
        <title>Novel Oscillospiraceae bacterial genomes.</title>
        <authorList>
            <person name="Srinivasan S."/>
            <person name="Austin M.N."/>
            <person name="Fiedler T.L."/>
            <person name="Strenk S.M."/>
            <person name="Agnew K.J."/>
            <person name="Nagana Gowda G.A."/>
            <person name="Raftery D."/>
            <person name="Beamer M.A."/>
            <person name="Achilles S.L."/>
            <person name="Wiesenfeld H.C."/>
            <person name="Fredricks D.N."/>
            <person name="Hillier S.L."/>
        </authorList>
    </citation>
    <scope>NUCLEOTIDE SEQUENCE [LARGE SCALE GENOMIC DNA]</scope>
    <source>
        <strain evidence="3 4">CHIC02 1186E3-8</strain>
    </source>
</reference>
<evidence type="ECO:0000259" key="1">
    <source>
        <dbReference type="Pfam" id="PF05913"/>
    </source>
</evidence>
<name>A0ABY8C7D7_9FIRM</name>
<evidence type="ECO:0000313" key="4">
    <source>
        <dbReference type="Proteomes" id="UP001220478"/>
    </source>
</evidence>
<dbReference type="InterPro" id="IPR043894">
    <property type="entry name" value="MupG_C"/>
</dbReference>
<dbReference type="InterPro" id="IPR043797">
    <property type="entry name" value="MupG_N"/>
</dbReference>
<dbReference type="Proteomes" id="UP001220478">
    <property type="component" value="Chromosome"/>
</dbReference>
<evidence type="ECO:0000259" key="2">
    <source>
        <dbReference type="Pfam" id="PF19200"/>
    </source>
</evidence>
<sequence length="359" mass="40296">MRRLGVSIYPEKSTKDEIFAYLTEAAKIGASRIFSCLLSVPHDSALIKADFIAIHDFAHKLGYEIILDVNPAVFQKLGISYNDLSFFKDIHADGIRLDQGFGGFQEAMMTFNPFNLKIELNLSNCTHMLETIMDYQPDRSNLLACHNFYPHKFSGLTVDFLNRCTNVAAAYGLRTAAFISCADGFGPWPTREGLPTLEIHRNLPIQVQAKHFVALGNIDDIIISNCYPTAAELKALAQVNLRQVNFSFKPVPQLPDLERSIVLDELHFKRGDVPAHMIRSSVSRIKYADRNFPLFNAPDVLKRGDVVIESSLYDTYAGELQLVLQDMPNSGCSNVVGQVAPEEMFIADILKPWQKFSFI</sequence>
<protein>
    <submittedName>
        <fullName evidence="3">MupG family TIM beta-alpha barrel fold protein</fullName>
    </submittedName>
</protein>
<dbReference type="PANTHER" id="PTHR38435:SF1">
    <property type="entry name" value="DUF871 DOMAIN-CONTAINING PROTEIN"/>
    <property type="match status" value="1"/>
</dbReference>
<proteinExistence type="predicted"/>
<keyword evidence="4" id="KW-1185">Reference proteome</keyword>
<accession>A0ABY8C7D7</accession>
<dbReference type="InterPro" id="IPR017853">
    <property type="entry name" value="GH"/>
</dbReference>
<dbReference type="EMBL" id="CP118868">
    <property type="protein sequence ID" value="WEG36179.1"/>
    <property type="molecule type" value="Genomic_DNA"/>
</dbReference>
<dbReference type="RefSeq" id="WP_315572213.1">
    <property type="nucleotide sequence ID" value="NZ_CP118868.1"/>
</dbReference>
<dbReference type="InterPro" id="IPR029000">
    <property type="entry name" value="Cyclophilin-like_dom_sf"/>
</dbReference>
<dbReference type="Gene3D" id="2.40.100.10">
    <property type="entry name" value="Cyclophilin-like"/>
    <property type="match status" value="1"/>
</dbReference>
<feature type="domain" description="6-phospho-N-acetylmuramidase N-terminal" evidence="2">
    <location>
        <begin position="4"/>
        <end position="238"/>
    </location>
</feature>
<dbReference type="Pfam" id="PF19200">
    <property type="entry name" value="MupG_N"/>
    <property type="match status" value="1"/>
</dbReference>
<evidence type="ECO:0000313" key="3">
    <source>
        <dbReference type="EMBL" id="WEG36179.1"/>
    </source>
</evidence>
<dbReference type="Pfam" id="PF05913">
    <property type="entry name" value="MupG_C"/>
    <property type="match status" value="1"/>
</dbReference>